<sequence length="150" mass="16651">MDTRCYSVTTSVRCISVFTALFVFFLNQSTYATQQIRSGIGNEDTVKSRDCSQKLNTFLLQATSSNCVLGEKNTAAPSQNAAKRTLRWPRQRTGNMLAATAAGACGLKKAGARDMTRKHCWQTAKAEKRKRVARRVYAYAGYFAGRLTYA</sequence>
<feature type="transmembrane region" description="Helical" evidence="1">
    <location>
        <begin position="6"/>
        <end position="27"/>
    </location>
</feature>
<name>A0A8X6N3W3_NEPPI</name>
<dbReference type="Proteomes" id="UP000887013">
    <property type="component" value="Unassembled WGS sequence"/>
</dbReference>
<evidence type="ECO:0000313" key="3">
    <source>
        <dbReference type="Proteomes" id="UP000887013"/>
    </source>
</evidence>
<keyword evidence="1" id="KW-0472">Membrane</keyword>
<keyword evidence="3" id="KW-1185">Reference proteome</keyword>
<dbReference type="EMBL" id="BMAW01005146">
    <property type="protein sequence ID" value="GFS92768.1"/>
    <property type="molecule type" value="Genomic_DNA"/>
</dbReference>
<keyword evidence="1" id="KW-1133">Transmembrane helix</keyword>
<dbReference type="AlphaFoldDB" id="A0A8X6N3W3"/>
<accession>A0A8X6N3W3</accession>
<organism evidence="2 3">
    <name type="scientific">Nephila pilipes</name>
    <name type="common">Giant wood spider</name>
    <name type="synonym">Nephila maculata</name>
    <dbReference type="NCBI Taxonomy" id="299642"/>
    <lineage>
        <taxon>Eukaryota</taxon>
        <taxon>Metazoa</taxon>
        <taxon>Ecdysozoa</taxon>
        <taxon>Arthropoda</taxon>
        <taxon>Chelicerata</taxon>
        <taxon>Arachnida</taxon>
        <taxon>Araneae</taxon>
        <taxon>Araneomorphae</taxon>
        <taxon>Entelegynae</taxon>
        <taxon>Araneoidea</taxon>
        <taxon>Nephilidae</taxon>
        <taxon>Nephila</taxon>
    </lineage>
</organism>
<comment type="caution">
    <text evidence="2">The sequence shown here is derived from an EMBL/GenBank/DDBJ whole genome shotgun (WGS) entry which is preliminary data.</text>
</comment>
<evidence type="ECO:0000256" key="1">
    <source>
        <dbReference type="SAM" id="Phobius"/>
    </source>
</evidence>
<keyword evidence="1" id="KW-0812">Transmembrane</keyword>
<gene>
    <name evidence="2" type="ORF">NPIL_372121</name>
</gene>
<reference evidence="2" key="1">
    <citation type="submission" date="2020-08" db="EMBL/GenBank/DDBJ databases">
        <title>Multicomponent nature underlies the extraordinary mechanical properties of spider dragline silk.</title>
        <authorList>
            <person name="Kono N."/>
            <person name="Nakamura H."/>
            <person name="Mori M."/>
            <person name="Yoshida Y."/>
            <person name="Ohtoshi R."/>
            <person name="Malay A.D."/>
            <person name="Moran D.A.P."/>
            <person name="Tomita M."/>
            <person name="Numata K."/>
            <person name="Arakawa K."/>
        </authorList>
    </citation>
    <scope>NUCLEOTIDE SEQUENCE</scope>
</reference>
<protein>
    <submittedName>
        <fullName evidence="2">Uncharacterized protein</fullName>
    </submittedName>
</protein>
<proteinExistence type="predicted"/>
<evidence type="ECO:0000313" key="2">
    <source>
        <dbReference type="EMBL" id="GFS92768.1"/>
    </source>
</evidence>